<dbReference type="Proteomes" id="UP001530377">
    <property type="component" value="Unassembled WGS sequence"/>
</dbReference>
<feature type="region of interest" description="Disordered" evidence="1">
    <location>
        <begin position="229"/>
        <end position="255"/>
    </location>
</feature>
<dbReference type="AlphaFoldDB" id="A0ABD3R878"/>
<feature type="region of interest" description="Disordered" evidence="1">
    <location>
        <begin position="109"/>
        <end position="130"/>
    </location>
</feature>
<feature type="compositionally biased region" description="Low complexity" evidence="1">
    <location>
        <begin position="296"/>
        <end position="305"/>
    </location>
</feature>
<protein>
    <recommendedName>
        <fullName evidence="4">Inosine/uridine-preferring nucleoside hydrolase domain-containing protein</fullName>
    </recommendedName>
</protein>
<evidence type="ECO:0000313" key="2">
    <source>
        <dbReference type="EMBL" id="KAL3809104.1"/>
    </source>
</evidence>
<feature type="compositionally biased region" description="Basic and acidic residues" evidence="1">
    <location>
        <begin position="229"/>
        <end position="247"/>
    </location>
</feature>
<comment type="caution">
    <text evidence="2">The sequence shown here is derived from an EMBL/GenBank/DDBJ whole genome shotgun (WGS) entry which is preliminary data.</text>
</comment>
<evidence type="ECO:0008006" key="4">
    <source>
        <dbReference type="Google" id="ProtNLM"/>
    </source>
</evidence>
<gene>
    <name evidence="2" type="ORF">ACHAXA_010625</name>
</gene>
<evidence type="ECO:0000256" key="1">
    <source>
        <dbReference type="SAM" id="MobiDB-lite"/>
    </source>
</evidence>
<dbReference type="Gene3D" id="3.90.245.10">
    <property type="entry name" value="Ribonucleoside hydrolase-like"/>
    <property type="match status" value="1"/>
</dbReference>
<dbReference type="EMBL" id="JALLPB020000440">
    <property type="protein sequence ID" value="KAL3809104.1"/>
    <property type="molecule type" value="Genomic_DNA"/>
</dbReference>
<reference evidence="2 3" key="1">
    <citation type="submission" date="2024-10" db="EMBL/GenBank/DDBJ databases">
        <title>Updated reference genomes for cyclostephanoid diatoms.</title>
        <authorList>
            <person name="Roberts W.R."/>
            <person name="Alverson A.J."/>
        </authorList>
    </citation>
    <scope>NUCLEOTIDE SEQUENCE [LARGE SCALE GENOMIC DNA]</scope>
    <source>
        <strain evidence="2 3">AJA228-03</strain>
    </source>
</reference>
<sequence>MSRRRRGPPPPRHLIVDTDVGLDDLVALAILRVWQAHLHLHHLDMSGDSDSNSVPNPNPDDYDYVRRPRIRPFRLIGVTITSGISDATIENADLLRRILPRGTPVYVGGRRRVGIDDDDDDDGARTRRDDGVGEVGEWRRMRRPAWWTRTADQVRSFLMSLPPPPPTSATGMAHHYDDNDDDDDGGGIADAEAYAAENMDDPDVDFLCLAPLTTIAGALRLRADGRIRDRNDRDDDYRRDEIGDGGDRWVGSSSSSRVRSCTTRASRHPRATFYVMGGIRSDSRRTGRGESTSPFGYVDPVVADADGGGGGGASERRDGMDDTFGEFNFALDVESARHVLLSSSTTEDGVRDARIMPVEACTLVPDRYAIGRRRSYLEACVRASPTSDGGIGGVASRDNGAAMSELRSARDVLRRLLLEFGTVETQWDSIAAAVYCNVLGTSCYCRSVRGEVGVDEISPMDDNNGKYDDDGGTVRTTCVDSREMSISDSGELSFPGCRLPFNFDDDKVEGRRGAEDDTNFNDEHDDDDDGHRCHWIYPDFTLNDEIEFFKYISFLLQSE</sequence>
<feature type="region of interest" description="Disordered" evidence="1">
    <location>
        <begin position="282"/>
        <end position="318"/>
    </location>
</feature>
<accession>A0ABD3R878</accession>
<proteinExistence type="predicted"/>
<dbReference type="InterPro" id="IPR036452">
    <property type="entry name" value="Ribo_hydro-like"/>
</dbReference>
<keyword evidence="3" id="KW-1185">Reference proteome</keyword>
<evidence type="ECO:0000313" key="3">
    <source>
        <dbReference type="Proteomes" id="UP001530377"/>
    </source>
</evidence>
<name>A0ABD3R878_9STRA</name>
<organism evidence="2 3">
    <name type="scientific">Cyclostephanos tholiformis</name>
    <dbReference type="NCBI Taxonomy" id="382380"/>
    <lineage>
        <taxon>Eukaryota</taxon>
        <taxon>Sar</taxon>
        <taxon>Stramenopiles</taxon>
        <taxon>Ochrophyta</taxon>
        <taxon>Bacillariophyta</taxon>
        <taxon>Coscinodiscophyceae</taxon>
        <taxon>Thalassiosirophycidae</taxon>
        <taxon>Stephanodiscales</taxon>
        <taxon>Stephanodiscaceae</taxon>
        <taxon>Cyclostephanos</taxon>
    </lineage>
</organism>